<proteinExistence type="predicted"/>
<keyword evidence="2" id="KW-1185">Reference proteome</keyword>
<sequence length="108" mass="11468">MAVENAKLSPLRGVTGKLVASDNLLAIVRNHADSALGEKYLSDDLVTNGASHSPGVGHHLTPALSSEAFGSAHRTALFEPGTPRDGAYCFPFRRSSINPSINFKKHLS</sequence>
<name>A0ABX7M469_9RHOO</name>
<dbReference type="EMBL" id="CP071060">
    <property type="protein sequence ID" value="QSI75250.1"/>
    <property type="molecule type" value="Genomic_DNA"/>
</dbReference>
<evidence type="ECO:0000313" key="1">
    <source>
        <dbReference type="EMBL" id="QSI75250.1"/>
    </source>
</evidence>
<gene>
    <name evidence="1" type="ORF">JY500_12035</name>
</gene>
<protein>
    <submittedName>
        <fullName evidence="1">Uncharacterized protein</fullName>
    </submittedName>
</protein>
<evidence type="ECO:0000313" key="2">
    <source>
        <dbReference type="Proteomes" id="UP000663570"/>
    </source>
</evidence>
<reference evidence="1 2" key="1">
    <citation type="submission" date="2021-02" db="EMBL/GenBank/DDBJ databases">
        <title>Niveibacterium changnyeongensis HC41.</title>
        <authorList>
            <person name="Kang M."/>
        </authorList>
    </citation>
    <scope>NUCLEOTIDE SEQUENCE [LARGE SCALE GENOMIC DNA]</scope>
    <source>
        <strain evidence="1 2">HC41</strain>
    </source>
</reference>
<dbReference type="Proteomes" id="UP000663570">
    <property type="component" value="Chromosome"/>
</dbReference>
<accession>A0ABX7M469</accession>
<organism evidence="1 2">
    <name type="scientific">Niveibacterium microcysteis</name>
    <dbReference type="NCBI Taxonomy" id="2811415"/>
    <lineage>
        <taxon>Bacteria</taxon>
        <taxon>Pseudomonadati</taxon>
        <taxon>Pseudomonadota</taxon>
        <taxon>Betaproteobacteria</taxon>
        <taxon>Rhodocyclales</taxon>
        <taxon>Rhodocyclaceae</taxon>
        <taxon>Niveibacterium</taxon>
    </lineage>
</organism>
<dbReference type="RefSeq" id="WP_206252631.1">
    <property type="nucleotide sequence ID" value="NZ_CP071060.1"/>
</dbReference>